<feature type="transmembrane region" description="Helical" evidence="10">
    <location>
        <begin position="97"/>
        <end position="115"/>
    </location>
</feature>
<evidence type="ECO:0000256" key="5">
    <source>
        <dbReference type="ARBA" id="ARBA00022679"/>
    </source>
</evidence>
<dbReference type="GO" id="GO:0006506">
    <property type="term" value="P:GPI anchor biosynthetic process"/>
    <property type="evidence" value="ECO:0007669"/>
    <property type="project" value="UniProtKB-UniPathway"/>
</dbReference>
<feature type="transmembrane region" description="Helical" evidence="10">
    <location>
        <begin position="127"/>
        <end position="147"/>
    </location>
</feature>
<comment type="pathway">
    <text evidence="2">Glycolipid biosynthesis; glycosylphosphatidylinositol-anchor biosynthesis.</text>
</comment>
<dbReference type="GO" id="GO:0004376">
    <property type="term" value="F:GPI mannosyltransferase activity"/>
    <property type="evidence" value="ECO:0007669"/>
    <property type="project" value="InterPro"/>
</dbReference>
<dbReference type="AlphaFoldDB" id="A0A1G1VC22"/>
<dbReference type="STRING" id="1797517.A3F61_00795"/>
<keyword evidence="6 10" id="KW-0812">Transmembrane</keyword>
<dbReference type="PANTHER" id="PTHR12468:SF2">
    <property type="entry name" value="GPI MANNOSYLTRANSFERASE 2"/>
    <property type="match status" value="1"/>
</dbReference>
<evidence type="ECO:0000256" key="10">
    <source>
        <dbReference type="SAM" id="Phobius"/>
    </source>
</evidence>
<feature type="transmembrane region" description="Helical" evidence="10">
    <location>
        <begin position="333"/>
        <end position="349"/>
    </location>
</feature>
<feature type="transmembrane region" description="Helical" evidence="10">
    <location>
        <begin position="214"/>
        <end position="235"/>
    </location>
</feature>
<proteinExistence type="predicted"/>
<evidence type="ECO:0000313" key="11">
    <source>
        <dbReference type="EMBL" id="OGY12940.1"/>
    </source>
</evidence>
<feature type="transmembrane region" description="Helical" evidence="10">
    <location>
        <begin position="74"/>
        <end position="91"/>
    </location>
</feature>
<sequence length="379" mass="44012">MNKQVFLRIIFYFISSRLIFLLLTILASYLIPLREGYLGSQFDSKIPYLAWVWANMDGRHYLDMATKGYQHTNFAFFPLYPILISLGGYILPVSHIYVGILISIIFMLAAMYIIYKIVVIDYSQKVAFSALFFMSFLPFSFFYHAVYTDSLFLFLSTASFYFARKRNWIAAGIFAGFAFLDRFSAVALIPALVVEWRLQYGDTKHKLKDLVKSFLKNAFPAILLCFLGLVVYMIYLQVYYGDFLLFQKARSAWGQDKIVFPLQVIWRYLKIFWLVDKSLVEYWVAALEFISVFVYFCLSFYVASKIRLSYGVFMAVLLLIVPLTGTFAGNPRYALHIFPAYIALALLFSSARSHKLLFWLFLILGFILNGLFTRGYFIS</sequence>
<feature type="transmembrane region" description="Helical" evidence="10">
    <location>
        <begin position="356"/>
        <end position="377"/>
    </location>
</feature>
<keyword evidence="8 10" id="KW-1133">Transmembrane helix</keyword>
<name>A0A1G1VC22_9BACT</name>
<feature type="transmembrane region" description="Helical" evidence="10">
    <location>
        <begin position="310"/>
        <end position="327"/>
    </location>
</feature>
<keyword evidence="4" id="KW-0328">Glycosyltransferase</keyword>
<dbReference type="GO" id="GO:0031501">
    <property type="term" value="C:mannosyltransferase complex"/>
    <property type="evidence" value="ECO:0007669"/>
    <property type="project" value="TreeGrafter"/>
</dbReference>
<dbReference type="Pfam" id="PF04188">
    <property type="entry name" value="Mannosyl_trans2"/>
    <property type="match status" value="1"/>
</dbReference>
<gene>
    <name evidence="11" type="ORF">A3F61_00795</name>
</gene>
<keyword evidence="5" id="KW-0808">Transferase</keyword>
<evidence type="ECO:0000256" key="6">
    <source>
        <dbReference type="ARBA" id="ARBA00022692"/>
    </source>
</evidence>
<feature type="transmembrane region" description="Helical" evidence="10">
    <location>
        <begin position="6"/>
        <end position="31"/>
    </location>
</feature>
<comment type="subcellular location">
    <subcellularLocation>
        <location evidence="1">Endoplasmic reticulum membrane</location>
        <topology evidence="1">Multi-pass membrane protein</topology>
    </subcellularLocation>
</comment>
<feature type="transmembrane region" description="Helical" evidence="10">
    <location>
        <begin position="282"/>
        <end position="303"/>
    </location>
</feature>
<dbReference type="Proteomes" id="UP000178272">
    <property type="component" value="Unassembled WGS sequence"/>
</dbReference>
<dbReference type="GO" id="GO:0000009">
    <property type="term" value="F:alpha-1,6-mannosyltransferase activity"/>
    <property type="evidence" value="ECO:0007669"/>
    <property type="project" value="InterPro"/>
</dbReference>
<protein>
    <submittedName>
        <fullName evidence="11">Uncharacterized protein</fullName>
    </submittedName>
</protein>
<reference evidence="11 12" key="1">
    <citation type="journal article" date="2016" name="Nat. Commun.">
        <title>Thousands of microbial genomes shed light on interconnected biogeochemical processes in an aquifer system.</title>
        <authorList>
            <person name="Anantharaman K."/>
            <person name="Brown C.T."/>
            <person name="Hug L.A."/>
            <person name="Sharon I."/>
            <person name="Castelle C.J."/>
            <person name="Probst A.J."/>
            <person name="Thomas B.C."/>
            <person name="Singh A."/>
            <person name="Wilkins M.J."/>
            <person name="Karaoz U."/>
            <person name="Brodie E.L."/>
            <person name="Williams K.H."/>
            <person name="Hubbard S.S."/>
            <person name="Banfield J.F."/>
        </authorList>
    </citation>
    <scope>NUCLEOTIDE SEQUENCE [LARGE SCALE GENOMIC DNA]</scope>
</reference>
<dbReference type="PANTHER" id="PTHR12468">
    <property type="entry name" value="GPI MANNOSYLTRANSFERASE 2"/>
    <property type="match status" value="1"/>
</dbReference>
<accession>A0A1G1VC22</accession>
<evidence type="ECO:0000256" key="8">
    <source>
        <dbReference type="ARBA" id="ARBA00022989"/>
    </source>
</evidence>
<dbReference type="EMBL" id="MHCA01000004">
    <property type="protein sequence ID" value="OGY12940.1"/>
    <property type="molecule type" value="Genomic_DNA"/>
</dbReference>
<evidence type="ECO:0000256" key="2">
    <source>
        <dbReference type="ARBA" id="ARBA00004687"/>
    </source>
</evidence>
<evidence type="ECO:0000256" key="3">
    <source>
        <dbReference type="ARBA" id="ARBA00022502"/>
    </source>
</evidence>
<dbReference type="GO" id="GO:0016020">
    <property type="term" value="C:membrane"/>
    <property type="evidence" value="ECO:0007669"/>
    <property type="project" value="GOC"/>
</dbReference>
<keyword evidence="9 10" id="KW-0472">Membrane</keyword>
<dbReference type="InterPro" id="IPR007315">
    <property type="entry name" value="PIG-V/Gpi18"/>
</dbReference>
<evidence type="ECO:0000256" key="7">
    <source>
        <dbReference type="ARBA" id="ARBA00022824"/>
    </source>
</evidence>
<keyword evidence="3" id="KW-0337">GPI-anchor biosynthesis</keyword>
<dbReference type="UniPathway" id="UPA00196"/>
<organism evidence="11 12">
    <name type="scientific">Candidatus Blackburnbacteria bacterium RIFCSPHIGHO2_12_FULL_41_13b</name>
    <dbReference type="NCBI Taxonomy" id="1797517"/>
    <lineage>
        <taxon>Bacteria</taxon>
        <taxon>Candidatus Blackburniibacteriota</taxon>
    </lineage>
</organism>
<evidence type="ECO:0000256" key="9">
    <source>
        <dbReference type="ARBA" id="ARBA00023136"/>
    </source>
</evidence>
<feature type="transmembrane region" description="Helical" evidence="10">
    <location>
        <begin position="167"/>
        <end position="193"/>
    </location>
</feature>
<comment type="caution">
    <text evidence="11">The sequence shown here is derived from an EMBL/GenBank/DDBJ whole genome shotgun (WGS) entry which is preliminary data.</text>
</comment>
<evidence type="ECO:0000256" key="1">
    <source>
        <dbReference type="ARBA" id="ARBA00004477"/>
    </source>
</evidence>
<evidence type="ECO:0000256" key="4">
    <source>
        <dbReference type="ARBA" id="ARBA00022676"/>
    </source>
</evidence>
<keyword evidence="7" id="KW-0256">Endoplasmic reticulum</keyword>
<evidence type="ECO:0000313" key="12">
    <source>
        <dbReference type="Proteomes" id="UP000178272"/>
    </source>
</evidence>